<evidence type="ECO:0000313" key="2">
    <source>
        <dbReference type="EMBL" id="OAQ87935.1"/>
    </source>
</evidence>
<organism evidence="2 3">
    <name type="scientific">Purpureocillium lilacinum</name>
    <name type="common">Paecilomyces lilacinus</name>
    <dbReference type="NCBI Taxonomy" id="33203"/>
    <lineage>
        <taxon>Eukaryota</taxon>
        <taxon>Fungi</taxon>
        <taxon>Dikarya</taxon>
        <taxon>Ascomycota</taxon>
        <taxon>Pezizomycotina</taxon>
        <taxon>Sordariomycetes</taxon>
        <taxon>Hypocreomycetidae</taxon>
        <taxon>Hypocreales</taxon>
        <taxon>Ophiocordycipitaceae</taxon>
        <taxon>Purpureocillium</taxon>
    </lineage>
</organism>
<dbReference type="PANTHER" id="PTHR43735">
    <property type="entry name" value="APOPTOSIS-INDUCING FACTOR 1"/>
    <property type="match status" value="1"/>
</dbReference>
<accession>A0A179HCC8</accession>
<protein>
    <submittedName>
        <fullName evidence="2">Monooxygenase</fullName>
    </submittedName>
</protein>
<dbReference type="GO" id="GO:0050660">
    <property type="term" value="F:flavin adenine dinucleotide binding"/>
    <property type="evidence" value="ECO:0007669"/>
    <property type="project" value="TreeGrafter"/>
</dbReference>
<dbReference type="AlphaFoldDB" id="A0A179HCC8"/>
<feature type="domain" description="FAD/NAD(P)-binding" evidence="1">
    <location>
        <begin position="537"/>
        <end position="792"/>
    </location>
</feature>
<evidence type="ECO:0000313" key="3">
    <source>
        <dbReference type="Proteomes" id="UP000078240"/>
    </source>
</evidence>
<dbReference type="GO" id="GO:0004174">
    <property type="term" value="F:electron-transferring-flavoprotein dehydrogenase activity"/>
    <property type="evidence" value="ECO:0007669"/>
    <property type="project" value="TreeGrafter"/>
</dbReference>
<dbReference type="Gene3D" id="3.50.50.100">
    <property type="match status" value="1"/>
</dbReference>
<dbReference type="InterPro" id="IPR036188">
    <property type="entry name" value="FAD/NAD-bd_sf"/>
</dbReference>
<keyword evidence="2" id="KW-0560">Oxidoreductase</keyword>
<keyword evidence="2" id="KW-0503">Monooxygenase</keyword>
<dbReference type="Gene3D" id="3.50.50.60">
    <property type="entry name" value="FAD/NAD(P)-binding domain"/>
    <property type="match status" value="1"/>
</dbReference>
<dbReference type="GO" id="GO:0005737">
    <property type="term" value="C:cytoplasm"/>
    <property type="evidence" value="ECO:0007669"/>
    <property type="project" value="TreeGrafter"/>
</dbReference>
<dbReference type="Pfam" id="PF13738">
    <property type="entry name" value="Pyr_redox_3"/>
    <property type="match status" value="1"/>
</dbReference>
<name>A0A179HCC8_PURLI</name>
<comment type="caution">
    <text evidence="2">The sequence shown here is derived from an EMBL/GenBank/DDBJ whole genome shotgun (WGS) entry which is preliminary data.</text>
</comment>
<gene>
    <name evidence="2" type="ORF">VFPBJ_01976</name>
</gene>
<dbReference type="Pfam" id="PF07992">
    <property type="entry name" value="Pyr_redox_2"/>
    <property type="match status" value="1"/>
</dbReference>
<dbReference type="Proteomes" id="UP000078240">
    <property type="component" value="Unassembled WGS sequence"/>
</dbReference>
<evidence type="ECO:0000259" key="1">
    <source>
        <dbReference type="Pfam" id="PF07992"/>
    </source>
</evidence>
<dbReference type="PANTHER" id="PTHR43735:SF24">
    <property type="entry name" value="NUCLEOTIDE-DISULPHIDE OXIDOREDUCTASE AMID-LIKE, PUTATIVE (AFU_ORTHOLOGUE AFUA_1G17180)-RELATED"/>
    <property type="match status" value="1"/>
</dbReference>
<dbReference type="GO" id="GO:0004497">
    <property type="term" value="F:monooxygenase activity"/>
    <property type="evidence" value="ECO:0007669"/>
    <property type="project" value="UniProtKB-KW"/>
</dbReference>
<reference evidence="2 3" key="1">
    <citation type="submission" date="2016-01" db="EMBL/GenBank/DDBJ databases">
        <title>Biosynthesis of antibiotic leucinostatins and their inhibition on Phytophthora in bio-control Purpureocillium lilacinum.</title>
        <authorList>
            <person name="Wang G."/>
            <person name="Liu Z."/>
            <person name="Lin R."/>
            <person name="Li E."/>
            <person name="Mao Z."/>
            <person name="Ling J."/>
            <person name="Yin W."/>
            <person name="Xie B."/>
        </authorList>
    </citation>
    <scope>NUCLEOTIDE SEQUENCE [LARGE SCALE GENOMIC DNA]</scope>
    <source>
        <strain evidence="2">PLBJ-1</strain>
    </source>
</reference>
<dbReference type="SUPFAM" id="SSF51905">
    <property type="entry name" value="FAD/NAD(P)-binding domain"/>
    <property type="match status" value="2"/>
</dbReference>
<proteinExistence type="predicted"/>
<dbReference type="InterPro" id="IPR023753">
    <property type="entry name" value="FAD/NAD-binding_dom"/>
</dbReference>
<dbReference type="EMBL" id="LSBH01000001">
    <property type="protein sequence ID" value="OAQ87935.1"/>
    <property type="molecule type" value="Genomic_DNA"/>
</dbReference>
<sequence length="905" mass="101060">MDGTVLPPMPKLNLHVDKDQIEPKDIITAWLYKLQSCFNERKFDRLKESFIRECWWRDMLGLSWDFTTKQGFDKISAYLHRSDVILTDLKPETGGLKPFLVEWAGDTWLQSAFSFHTKFGKGQGFLKMVNQPSGEWKAWTVFTELSQLHYQEDLERERIRNNVFSLYGTPETYGDKHKLPVLIIGAGQAGISLAARLKSMGVETLVVDRHARVGDSWRLRYDTVTLNTPTFTDHYPFMKYPENWPEWLNRDQTAEFLEHYSQIMGLNVRLNTTVSSVRRLGSRHEIRVNGPCGEDVLHSEQVVLATGVYSDVPIIPNFNGQETFRGLIYHSIEHQSARHIPDLGNKKVVVIGCSTSGHDIAQDFVKCGAREVCMIQRNPIFSLSRAAWKTIMLGIWNMPGLTTEDADLLSNSIPIPLVRTMSIGLTRIMAENDRMMLDGLTKAGLAVRTGEDGYGLADHQLITGGHYYIDQGASQMIIDGRIKIHRLGAAVTVKVLIAGGSYAGLAVAVNLLDLHQGIPPRMAPEPYPIEDQWPQVRFDVVIVDERDGFFHVVGSPLALADIEYSKQAWVQFKDLKLCKEPNIKVLHGKISHVDCGAKKATMLAHGTDDEVVLEYDYMVTATGLRRVWPVVPQSLTYPEYLMEVQSHIQEARNARHGVLVVGGGAVGIEMAAELKLVMPHTKVMLAHSRDRLLSSEGLTDECKDTSLDLLKEADVETFMGHRLESFTKTEAEDGSAKYHVKFTNGVQVPASMVIMAISNSVPSTNFLPSSAVTSSGHVRIQPNLMLPVDVPNSQFHFCAGDAAEWSGIKRCGGAMNGGYCIAMNIHQKTIENSIGREPQYKELVYIAPMIAMAVGNNAVASNPDSTRSGPEVLKKYFGTDLYLSGCWKWLGLDIPEAERRYPATL</sequence>